<dbReference type="Proteomes" id="UP000186106">
    <property type="component" value="Unassembled WGS sequence"/>
</dbReference>
<accession>A0A1N7ILS2</accession>
<evidence type="ECO:0000313" key="4">
    <source>
        <dbReference type="EMBL" id="SIS37936.1"/>
    </source>
</evidence>
<organism evidence="4 5">
    <name type="scientific">Chryseobacterium joostei</name>
    <dbReference type="NCBI Taxonomy" id="112234"/>
    <lineage>
        <taxon>Bacteria</taxon>
        <taxon>Pseudomonadati</taxon>
        <taxon>Bacteroidota</taxon>
        <taxon>Flavobacteriia</taxon>
        <taxon>Flavobacteriales</taxon>
        <taxon>Weeksellaceae</taxon>
        <taxon>Chryseobacterium group</taxon>
        <taxon>Chryseobacterium</taxon>
    </lineage>
</organism>
<gene>
    <name evidence="3" type="ORF">EG359_02450</name>
    <name evidence="4" type="ORF">SAMN05421768_10633</name>
</gene>
<protein>
    <submittedName>
        <fullName evidence="4">Uncharacterized protein</fullName>
    </submittedName>
</protein>
<reference evidence="4 5" key="1">
    <citation type="submission" date="2017-01" db="EMBL/GenBank/DDBJ databases">
        <authorList>
            <person name="Mah S.A."/>
            <person name="Swanson W.J."/>
            <person name="Moy G.W."/>
            <person name="Vacquier V.D."/>
        </authorList>
    </citation>
    <scope>NUCLEOTIDE SEQUENCE [LARGE SCALE GENOMIC DNA]</scope>
    <source>
        <strain evidence="4 5">DSM 16927</strain>
    </source>
</reference>
<dbReference type="STRING" id="112234.SAMN05421768_10633"/>
<dbReference type="RefSeq" id="WP_076355353.1">
    <property type="nucleotide sequence ID" value="NZ_CP033926.1"/>
</dbReference>
<keyword evidence="2" id="KW-0472">Membrane</keyword>
<feature type="compositionally biased region" description="Basic and acidic residues" evidence="1">
    <location>
        <begin position="109"/>
        <end position="125"/>
    </location>
</feature>
<proteinExistence type="predicted"/>
<evidence type="ECO:0000256" key="2">
    <source>
        <dbReference type="SAM" id="Phobius"/>
    </source>
</evidence>
<evidence type="ECO:0000313" key="3">
    <source>
        <dbReference type="EMBL" id="AZA98533.1"/>
    </source>
</evidence>
<name>A0A1N7ILS2_9FLAO</name>
<dbReference type="AlphaFoldDB" id="A0A1N7ILS2"/>
<reference evidence="3 6" key="2">
    <citation type="submission" date="2018-11" db="EMBL/GenBank/DDBJ databases">
        <title>Proposal to divide the Flavobacteriaceae and reorganize its genera based on Amino Acid Identity values calculated from whole genome sequences.</title>
        <authorList>
            <person name="Nicholson A.C."/>
            <person name="Gulvik C.A."/>
            <person name="Whitney A.M."/>
            <person name="Humrighouse B.W."/>
            <person name="Bell M."/>
            <person name="Holmes B."/>
            <person name="Steigerwalt A.G."/>
            <person name="Villarma A."/>
            <person name="Sheth M."/>
            <person name="Batra D."/>
            <person name="Pryor J."/>
            <person name="Bernardet J.-F."/>
            <person name="Hugo C."/>
            <person name="Kampfer P."/>
            <person name="Newman J."/>
            <person name="McQuiston J.R."/>
        </authorList>
    </citation>
    <scope>NUCLEOTIDE SEQUENCE [LARGE SCALE GENOMIC DNA]</scope>
    <source>
        <strain evidence="3 6">DSM 16927</strain>
    </source>
</reference>
<evidence type="ECO:0000313" key="5">
    <source>
        <dbReference type="Proteomes" id="UP000186106"/>
    </source>
</evidence>
<dbReference type="EMBL" id="FTNZ01000006">
    <property type="protein sequence ID" value="SIS37936.1"/>
    <property type="molecule type" value="Genomic_DNA"/>
</dbReference>
<keyword evidence="6" id="KW-1185">Reference proteome</keyword>
<keyword evidence="2" id="KW-1133">Transmembrane helix</keyword>
<keyword evidence="2" id="KW-0812">Transmembrane</keyword>
<dbReference type="Proteomes" id="UP000279541">
    <property type="component" value="Chromosome"/>
</dbReference>
<feature type="region of interest" description="Disordered" evidence="1">
    <location>
        <begin position="92"/>
        <end position="127"/>
    </location>
</feature>
<dbReference type="KEGG" id="cjt:EG359_02450"/>
<evidence type="ECO:0000256" key="1">
    <source>
        <dbReference type="SAM" id="MobiDB-lite"/>
    </source>
</evidence>
<dbReference type="EMBL" id="CP033926">
    <property type="protein sequence ID" value="AZA98533.1"/>
    <property type="molecule type" value="Genomic_DNA"/>
</dbReference>
<feature type="transmembrane region" description="Helical" evidence="2">
    <location>
        <begin position="12"/>
        <end position="35"/>
    </location>
</feature>
<sequence>MEKKLRNDEKGTLTFSQFIVRVFSVFLLFISSFYLAELHILEDLHGDAQLIPTNNESLPELSKAKIYISSDAVVSNLDSVSNYEVVNVKSANSGKPETKNFAHTHKKKSVAESKTTSEKKKKQDQAEITFSTGKQDSHFLFCNLIPTASVPVQVMPKYFFIPNDIIKIHASFRFLKHKSKYFYSPVIITRYRTFFSGRAPPFFS</sequence>
<evidence type="ECO:0000313" key="6">
    <source>
        <dbReference type="Proteomes" id="UP000279541"/>
    </source>
</evidence>